<dbReference type="AlphaFoldDB" id="A0AAJ4MNK7"/>
<dbReference type="CDD" id="cd01026">
    <property type="entry name" value="TOPRIM_OLD"/>
    <property type="match status" value="1"/>
</dbReference>
<reference evidence="3 4" key="1">
    <citation type="submission" date="2021-03" db="EMBL/GenBank/DDBJ databases">
        <title>Draft genome sequence of Janthinobacterium sp. strain PLB02 isolated from infected primmorphs (Lubomirskia baicalensis).</title>
        <authorList>
            <person name="Chernogor L.I."/>
            <person name="Belikov S.I."/>
            <person name="Petrushin I.S."/>
        </authorList>
    </citation>
    <scope>NUCLEOTIDE SEQUENCE [LARGE SCALE GENOMIC DNA]</scope>
    <source>
        <strain evidence="3 4">PLB02</strain>
    </source>
</reference>
<dbReference type="InterPro" id="IPR041685">
    <property type="entry name" value="AAA_GajA/Old/RecF-like"/>
</dbReference>
<gene>
    <name evidence="3" type="ORF">J3P46_15615</name>
</gene>
<evidence type="ECO:0000313" key="4">
    <source>
        <dbReference type="Proteomes" id="UP000662821"/>
    </source>
</evidence>
<protein>
    <submittedName>
        <fullName evidence="3">AAA family ATPase</fullName>
    </submittedName>
</protein>
<dbReference type="PANTHER" id="PTHR43581">
    <property type="entry name" value="ATP/GTP PHOSPHATASE"/>
    <property type="match status" value="1"/>
</dbReference>
<dbReference type="Pfam" id="PF13175">
    <property type="entry name" value="AAA_15"/>
    <property type="match status" value="2"/>
</dbReference>
<dbReference type="Pfam" id="PF20469">
    <property type="entry name" value="OLD-like_TOPRIM"/>
    <property type="match status" value="1"/>
</dbReference>
<feature type="domain" description="Endonuclease GajA/Old nuclease/RecF-like AAA" evidence="1">
    <location>
        <begin position="230"/>
        <end position="317"/>
    </location>
</feature>
<evidence type="ECO:0000259" key="1">
    <source>
        <dbReference type="Pfam" id="PF13175"/>
    </source>
</evidence>
<organism evidence="3 4">
    <name type="scientific">Janthinobacterium lividum</name>
    <dbReference type="NCBI Taxonomy" id="29581"/>
    <lineage>
        <taxon>Bacteria</taxon>
        <taxon>Pseudomonadati</taxon>
        <taxon>Pseudomonadota</taxon>
        <taxon>Betaproteobacteria</taxon>
        <taxon>Burkholderiales</taxon>
        <taxon>Oxalobacteraceae</taxon>
        <taxon>Janthinobacterium</taxon>
    </lineage>
</organism>
<dbReference type="InterPro" id="IPR034139">
    <property type="entry name" value="TOPRIM_OLD"/>
</dbReference>
<dbReference type="RefSeq" id="WP_151095250.1">
    <property type="nucleotide sequence ID" value="NZ_CP071520.1"/>
</dbReference>
<dbReference type="Gene3D" id="3.40.50.300">
    <property type="entry name" value="P-loop containing nucleotide triphosphate hydrolases"/>
    <property type="match status" value="1"/>
</dbReference>
<accession>A0AAJ4MNK7</accession>
<dbReference type="InterPro" id="IPR051396">
    <property type="entry name" value="Bact_Antivir_Def_Nuclease"/>
</dbReference>
<dbReference type="EMBL" id="CP071520">
    <property type="protein sequence ID" value="QSX94183.1"/>
    <property type="molecule type" value="Genomic_DNA"/>
</dbReference>
<feature type="domain" description="Endonuclease GajA/Old nuclease/RecF-like AAA" evidence="1">
    <location>
        <begin position="1"/>
        <end position="49"/>
    </location>
</feature>
<sequence length="583" mass="63552">MYLQTLEIKNFRKISALTMSFSSGLNILLGENNIGKTTIVDALRTLLSGPDELYTRLGLEDVNDQTLQRITFRFVFKGLDIDQAALFMGATVLDADGSFSAEFLAEFDAPDRLGRLKARRYCGARNTTAMTAEMAEQLRSVYLPPLRDASRGLKPGARSLLARLLQSVSSAEGLQQCNQILAQVDQQLGASQPILATKAAISQRYNGMLGDVLTQQLDLNLSPQDIGKIAARLAILADGFDIERNGLGYNNLIYMAAVLGELSLAEEAVYRSLIIEEPKAHLHPQLQSILLSYFQQEVAHGGQQVQLFVTTHSPHFAALANLDDLIKLSEHHRVLTAFSVRNANLVARQKKKLERYLDITRADLFFARAVIMVEGAAERALVPAMAAHLNVSLRHLGVTVVSAEGLNFDCFLPLFGQNAMPVKVATITDRDPNAIPFPALGVHGDISNAALAIIAMDETFRKAFIGAKTLEYDIALQGPINRSLMLAALAEIHPVIARDLAAAVGLQLDNTEAARCLFQGMFERPLGSKNVSKAAFAQELAEKLRENPAGFVVPEHIHAAFSWIRVPAPPRALVVLPPPALAV</sequence>
<dbReference type="SUPFAM" id="SSF52540">
    <property type="entry name" value="P-loop containing nucleoside triphosphate hydrolases"/>
    <property type="match status" value="1"/>
</dbReference>
<dbReference type="Proteomes" id="UP000662821">
    <property type="component" value="Chromosome"/>
</dbReference>
<dbReference type="InterPro" id="IPR027417">
    <property type="entry name" value="P-loop_NTPase"/>
</dbReference>
<dbReference type="PANTHER" id="PTHR43581:SF4">
    <property type="entry name" value="ATP_GTP PHOSPHATASE"/>
    <property type="match status" value="1"/>
</dbReference>
<name>A0AAJ4MNK7_9BURK</name>
<evidence type="ECO:0000259" key="2">
    <source>
        <dbReference type="Pfam" id="PF20469"/>
    </source>
</evidence>
<proteinExistence type="predicted"/>
<feature type="domain" description="OLD protein-like TOPRIM" evidence="2">
    <location>
        <begin position="365"/>
        <end position="431"/>
    </location>
</feature>
<evidence type="ECO:0000313" key="3">
    <source>
        <dbReference type="EMBL" id="QSX94183.1"/>
    </source>
</evidence>